<feature type="region of interest" description="Disordered" evidence="1">
    <location>
        <begin position="335"/>
        <end position="357"/>
    </location>
</feature>
<reference evidence="3" key="1">
    <citation type="submission" date="2020-06" db="EMBL/GenBank/DDBJ databases">
        <authorList>
            <consortium name="Plant Systems Biology data submission"/>
        </authorList>
    </citation>
    <scope>NUCLEOTIDE SEQUENCE</scope>
    <source>
        <strain evidence="3">D6</strain>
    </source>
</reference>
<keyword evidence="2" id="KW-0812">Transmembrane</keyword>
<feature type="transmembrane region" description="Helical" evidence="2">
    <location>
        <begin position="66"/>
        <end position="87"/>
    </location>
</feature>
<evidence type="ECO:0000313" key="3">
    <source>
        <dbReference type="EMBL" id="CAB9514397.1"/>
    </source>
</evidence>
<accession>A0A9N8E4J7</accession>
<comment type="caution">
    <text evidence="3">The sequence shown here is derived from an EMBL/GenBank/DDBJ whole genome shotgun (WGS) entry which is preliminary data.</text>
</comment>
<gene>
    <name evidence="3" type="ORF">SEMRO_651_G181530.2</name>
</gene>
<sequence>MSVHTASKQEQDLTEDPSETFSDVDIDITVTHASPESNDKISEQEGELDTTSSMSSRVRRERNTKIGLVVLVIGILVPTALVIGALFNKKDKNSNSTSEATTFPETMACTRDARICSDGTAIGRNGTNNCAFDSCPEGACFIELLIPCDDGVTKVCDQTQCPSNANDNANDNTNGEPTTTSQSSSTVTVEDLTDTLTTNSSNTDNNGGPDGQQKEDQTSPTETPQPAAVLCPRSIQLCSDGSFVSRDPDNNCEFPACPDPSPPTSEQEPSETPQVACPRQIKLCTDLTSVTYSGPNCELEECPQGACWVDSQVCPDGITYVGRDPSNNCEFSACPEGSTTEESTPEEEPSETPQCDRDIQFCPDGSFVVRDTRICEFPPCPP</sequence>
<evidence type="ECO:0000256" key="2">
    <source>
        <dbReference type="SAM" id="Phobius"/>
    </source>
</evidence>
<evidence type="ECO:0000256" key="1">
    <source>
        <dbReference type="SAM" id="MobiDB-lite"/>
    </source>
</evidence>
<keyword evidence="4" id="KW-1185">Reference proteome</keyword>
<dbReference type="Proteomes" id="UP001153069">
    <property type="component" value="Unassembled WGS sequence"/>
</dbReference>
<organism evidence="3 4">
    <name type="scientific">Seminavis robusta</name>
    <dbReference type="NCBI Taxonomy" id="568900"/>
    <lineage>
        <taxon>Eukaryota</taxon>
        <taxon>Sar</taxon>
        <taxon>Stramenopiles</taxon>
        <taxon>Ochrophyta</taxon>
        <taxon>Bacillariophyta</taxon>
        <taxon>Bacillariophyceae</taxon>
        <taxon>Bacillariophycidae</taxon>
        <taxon>Naviculales</taxon>
        <taxon>Naviculaceae</taxon>
        <taxon>Seminavis</taxon>
    </lineage>
</organism>
<feature type="region of interest" description="Disordered" evidence="1">
    <location>
        <begin position="253"/>
        <end position="275"/>
    </location>
</feature>
<feature type="compositionally biased region" description="Acidic residues" evidence="1">
    <location>
        <begin position="12"/>
        <end position="26"/>
    </location>
</feature>
<feature type="compositionally biased region" description="Low complexity" evidence="1">
    <location>
        <begin position="164"/>
        <end position="206"/>
    </location>
</feature>
<evidence type="ECO:0000313" key="4">
    <source>
        <dbReference type="Proteomes" id="UP001153069"/>
    </source>
</evidence>
<proteinExistence type="predicted"/>
<protein>
    <submittedName>
        <fullName evidence="3">Uncharacterized protein</fullName>
    </submittedName>
</protein>
<keyword evidence="2" id="KW-1133">Transmembrane helix</keyword>
<dbReference type="EMBL" id="CAICTM010000650">
    <property type="protein sequence ID" value="CAB9514397.1"/>
    <property type="molecule type" value="Genomic_DNA"/>
</dbReference>
<dbReference type="AlphaFoldDB" id="A0A9N8E4J7"/>
<name>A0A9N8E4J7_9STRA</name>
<keyword evidence="2" id="KW-0472">Membrane</keyword>
<dbReference type="OrthoDB" id="69991at2759"/>
<feature type="region of interest" description="Disordered" evidence="1">
    <location>
        <begin position="1"/>
        <end position="59"/>
    </location>
</feature>
<feature type="region of interest" description="Disordered" evidence="1">
    <location>
        <begin position="164"/>
        <end position="226"/>
    </location>
</feature>
<feature type="compositionally biased region" description="Low complexity" evidence="1">
    <location>
        <begin position="264"/>
        <end position="274"/>
    </location>
</feature>